<keyword evidence="2" id="KW-0812">Transmembrane</keyword>
<keyword evidence="2" id="KW-0472">Membrane</keyword>
<dbReference type="RefSeq" id="WP_368496143.1">
    <property type="nucleotide sequence ID" value="NZ_CP162511.1"/>
</dbReference>
<keyword evidence="2" id="KW-1133">Transmembrane helix</keyword>
<dbReference type="AlphaFoldDB" id="A0AB39BC58"/>
<feature type="transmembrane region" description="Helical" evidence="2">
    <location>
        <begin position="6"/>
        <end position="29"/>
    </location>
</feature>
<organism evidence="3">
    <name type="scientific">Herbiconiux sp. A18JL235</name>
    <dbReference type="NCBI Taxonomy" id="3152363"/>
    <lineage>
        <taxon>Bacteria</taxon>
        <taxon>Bacillati</taxon>
        <taxon>Actinomycetota</taxon>
        <taxon>Actinomycetes</taxon>
        <taxon>Micrococcales</taxon>
        <taxon>Microbacteriaceae</taxon>
        <taxon>Herbiconiux</taxon>
    </lineage>
</organism>
<evidence type="ECO:0000313" key="3">
    <source>
        <dbReference type="EMBL" id="XDI03725.1"/>
    </source>
</evidence>
<feature type="coiled-coil region" evidence="1">
    <location>
        <begin position="39"/>
        <end position="96"/>
    </location>
</feature>
<dbReference type="EMBL" id="CP162511">
    <property type="protein sequence ID" value="XDI03725.1"/>
    <property type="molecule type" value="Genomic_DNA"/>
</dbReference>
<sequence length="117" mass="13384">MQWWAWLIIWVVLVLALIGMLAGLGYRLFVKARGALHALTELTDQVARLTENVEKLAEDHPDRAIVQGYAATARRHEEHLALRAELKRERREARLARGKLLISPETVPTLRNQTNAR</sequence>
<evidence type="ECO:0008006" key="4">
    <source>
        <dbReference type="Google" id="ProtNLM"/>
    </source>
</evidence>
<accession>A0AB39BC58</accession>
<reference evidence="3" key="1">
    <citation type="submission" date="2024-05" db="EMBL/GenBank/DDBJ databases">
        <title>Herbiconiux sp. A18JL235.</title>
        <authorList>
            <person name="Zhang G."/>
        </authorList>
    </citation>
    <scope>NUCLEOTIDE SEQUENCE</scope>
    <source>
        <strain evidence="3">A18JL235</strain>
    </source>
</reference>
<keyword evidence="1" id="KW-0175">Coiled coil</keyword>
<evidence type="ECO:0000256" key="1">
    <source>
        <dbReference type="SAM" id="Coils"/>
    </source>
</evidence>
<name>A0AB39BC58_9MICO</name>
<evidence type="ECO:0000256" key="2">
    <source>
        <dbReference type="SAM" id="Phobius"/>
    </source>
</evidence>
<proteinExistence type="predicted"/>
<protein>
    <recommendedName>
        <fullName evidence="4">DUF2746 domain-containing protein</fullName>
    </recommendedName>
</protein>
<gene>
    <name evidence="3" type="ORF">ABFY20_10205</name>
</gene>